<dbReference type="EMBL" id="CTEE01000001">
    <property type="protein sequence ID" value="CQD12111.1"/>
    <property type="molecule type" value="Genomic_DNA"/>
</dbReference>
<evidence type="ECO:0000256" key="5">
    <source>
        <dbReference type="ARBA" id="ARBA00022989"/>
    </source>
</evidence>
<keyword evidence="6 7" id="KW-0472">Membrane</keyword>
<protein>
    <submittedName>
        <fullName evidence="8">Putative permease</fullName>
    </submittedName>
</protein>
<proteinExistence type="inferred from homology"/>
<comment type="subcellular location">
    <subcellularLocation>
        <location evidence="1">Cell membrane</location>
        <topology evidence="1">Multi-pass membrane protein</topology>
    </subcellularLocation>
</comment>
<feature type="transmembrane region" description="Helical" evidence="7">
    <location>
        <begin position="81"/>
        <end position="103"/>
    </location>
</feature>
<dbReference type="GO" id="GO:0005886">
    <property type="term" value="C:plasma membrane"/>
    <property type="evidence" value="ECO:0007669"/>
    <property type="project" value="UniProtKB-SubCell"/>
</dbReference>
<feature type="transmembrane region" description="Helical" evidence="7">
    <location>
        <begin position="236"/>
        <end position="261"/>
    </location>
</feature>
<dbReference type="Pfam" id="PF03773">
    <property type="entry name" value="ArsP_1"/>
    <property type="match status" value="1"/>
</dbReference>
<keyword evidence="5 7" id="KW-1133">Transmembrane helix</keyword>
<feature type="transmembrane region" description="Helical" evidence="7">
    <location>
        <begin position="267"/>
        <end position="287"/>
    </location>
</feature>
<gene>
    <name evidence="8" type="ORF">BN1232_02297</name>
</gene>
<evidence type="ECO:0000313" key="9">
    <source>
        <dbReference type="Proteomes" id="UP000199251"/>
    </source>
</evidence>
<keyword evidence="3" id="KW-1003">Cell membrane</keyword>
<feature type="transmembrane region" description="Helical" evidence="7">
    <location>
        <begin position="331"/>
        <end position="356"/>
    </location>
</feature>
<dbReference type="InterPro" id="IPR005524">
    <property type="entry name" value="DUF318"/>
</dbReference>
<comment type="similarity">
    <text evidence="2">Belongs to the UPF0718 family.</text>
</comment>
<evidence type="ECO:0000256" key="4">
    <source>
        <dbReference type="ARBA" id="ARBA00022692"/>
    </source>
</evidence>
<keyword evidence="4 7" id="KW-0812">Transmembrane</keyword>
<reference evidence="8 9" key="1">
    <citation type="submission" date="2015-03" db="EMBL/GenBank/DDBJ databases">
        <authorList>
            <person name="Urmite Genomes"/>
        </authorList>
    </citation>
    <scope>NUCLEOTIDE SEQUENCE [LARGE SCALE GENOMIC DNA]</scope>
    <source>
        <strain evidence="8 9">CSUR P1491</strain>
    </source>
</reference>
<feature type="transmembrane region" description="Helical" evidence="7">
    <location>
        <begin position="156"/>
        <end position="178"/>
    </location>
</feature>
<evidence type="ECO:0000313" key="8">
    <source>
        <dbReference type="EMBL" id="CQD12111.1"/>
    </source>
</evidence>
<dbReference type="RefSeq" id="WP_090601447.1">
    <property type="nucleotide sequence ID" value="NZ_CTEE01000001.1"/>
</dbReference>
<dbReference type="OrthoDB" id="8771795at2"/>
<evidence type="ECO:0000256" key="2">
    <source>
        <dbReference type="ARBA" id="ARBA00006386"/>
    </source>
</evidence>
<dbReference type="AlphaFoldDB" id="A0A0E4CMV6"/>
<dbReference type="PANTHER" id="PTHR43299">
    <property type="entry name" value="UPF0718 PROTEIN YRAQ"/>
    <property type="match status" value="1"/>
</dbReference>
<feature type="transmembrane region" description="Helical" evidence="7">
    <location>
        <begin position="15"/>
        <end position="35"/>
    </location>
</feature>
<evidence type="ECO:0000256" key="1">
    <source>
        <dbReference type="ARBA" id="ARBA00004651"/>
    </source>
</evidence>
<feature type="transmembrane region" description="Helical" evidence="7">
    <location>
        <begin position="299"/>
        <end position="319"/>
    </location>
</feature>
<organism evidence="8 9">
    <name type="scientific">Mycobacterium lentiflavum</name>
    <dbReference type="NCBI Taxonomy" id="141349"/>
    <lineage>
        <taxon>Bacteria</taxon>
        <taxon>Bacillati</taxon>
        <taxon>Actinomycetota</taxon>
        <taxon>Actinomycetes</taxon>
        <taxon>Mycobacteriales</taxon>
        <taxon>Mycobacteriaceae</taxon>
        <taxon>Mycobacterium</taxon>
        <taxon>Mycobacterium simiae complex</taxon>
    </lineage>
</organism>
<name>A0A0E4CMV6_MYCLN</name>
<evidence type="ECO:0000256" key="3">
    <source>
        <dbReference type="ARBA" id="ARBA00022475"/>
    </source>
</evidence>
<dbReference type="PANTHER" id="PTHR43299:SF1">
    <property type="entry name" value="UPF0718 PROTEIN YRAQ"/>
    <property type="match status" value="1"/>
</dbReference>
<evidence type="ECO:0000256" key="7">
    <source>
        <dbReference type="SAM" id="Phobius"/>
    </source>
</evidence>
<dbReference type="Proteomes" id="UP000199251">
    <property type="component" value="Unassembled WGS sequence"/>
</dbReference>
<accession>A0A0E4CMV6</accession>
<evidence type="ECO:0000256" key="6">
    <source>
        <dbReference type="ARBA" id="ARBA00023136"/>
    </source>
</evidence>
<sequence length="357" mass="36956">MSDRAGAPRLIQGRAGITIGVFVTVAVFVVGLLWAKWTPYLTKALRAQRTHHWSGSNILAVGGVRAGDAPTWHAGTTFFHAYFASIWPALVVAMLISASVQALVPRAWLPRVLNRRGLISSALAGGVASMPSMMCTCCAAPVAVTLRRTGVTRAAAIAYWLGNPLLNPAVLVFLFFVAPWQWTLTRALVGIATVICVAVSVGLVTGARGAGPPAAEAVTFPDDESGSPASRFVRSLLCLCLVLLPEYAIMVLVVGACRGWLVTLTQPSHHGLLIVVLAAIVGTLLVIPTAGEIPILQSLALLGVSSGPLGALLITLPAVSVPGVAMVARSFGWRAIATATGVVVAMGLLGAGVLSVL</sequence>
<dbReference type="STRING" id="141349.BN1232_02297"/>
<feature type="transmembrane region" description="Helical" evidence="7">
    <location>
        <begin position="123"/>
        <end position="144"/>
    </location>
</feature>
<feature type="transmembrane region" description="Helical" evidence="7">
    <location>
        <begin position="184"/>
        <end position="204"/>
    </location>
</feature>